<gene>
    <name evidence="1" type="ORF">G7Y89_g13747</name>
</gene>
<organism evidence="1 2">
    <name type="scientific">Cudoniella acicularis</name>
    <dbReference type="NCBI Taxonomy" id="354080"/>
    <lineage>
        <taxon>Eukaryota</taxon>
        <taxon>Fungi</taxon>
        <taxon>Dikarya</taxon>
        <taxon>Ascomycota</taxon>
        <taxon>Pezizomycotina</taxon>
        <taxon>Leotiomycetes</taxon>
        <taxon>Helotiales</taxon>
        <taxon>Tricladiaceae</taxon>
        <taxon>Cudoniella</taxon>
    </lineage>
</organism>
<dbReference type="EMBL" id="JAAMPI010001660">
    <property type="protein sequence ID" value="KAF4624426.1"/>
    <property type="molecule type" value="Genomic_DNA"/>
</dbReference>
<evidence type="ECO:0000313" key="1">
    <source>
        <dbReference type="EMBL" id="KAF4624426.1"/>
    </source>
</evidence>
<protein>
    <submittedName>
        <fullName evidence="1">Uncharacterized protein</fullName>
    </submittedName>
</protein>
<proteinExistence type="predicted"/>
<keyword evidence="2" id="KW-1185">Reference proteome</keyword>
<reference evidence="1 2" key="1">
    <citation type="submission" date="2020-03" db="EMBL/GenBank/DDBJ databases">
        <title>Draft Genome Sequence of Cudoniella acicularis.</title>
        <authorList>
            <person name="Buettner E."/>
            <person name="Kellner H."/>
        </authorList>
    </citation>
    <scope>NUCLEOTIDE SEQUENCE [LARGE SCALE GENOMIC DNA]</scope>
    <source>
        <strain evidence="1 2">DSM 108380</strain>
    </source>
</reference>
<sequence length="218" mass="23690">MTPVTAKPGVTIGSRGSLSGAESLIVDVAAGPRILDVIADTVFVVEVELDVEFMVEEEESSTDLALVVEFSPLLLLSGLLVVDGDGDEDWNAEFCVERARKIDLIEARGVKVRLRCPMRNTTPRGSSDVVAADADAGCMASALKTTHRDNGKLIYRRRTAGLGRSFPSISQLHLGRTLQRRLSLATQHENDVDHAGIDWVWEVWNKVLQGPTASPARD</sequence>
<dbReference type="Proteomes" id="UP000566819">
    <property type="component" value="Unassembled WGS sequence"/>
</dbReference>
<comment type="caution">
    <text evidence="1">The sequence shown here is derived from an EMBL/GenBank/DDBJ whole genome shotgun (WGS) entry which is preliminary data.</text>
</comment>
<name>A0A8H4R980_9HELO</name>
<evidence type="ECO:0000313" key="2">
    <source>
        <dbReference type="Proteomes" id="UP000566819"/>
    </source>
</evidence>
<accession>A0A8H4R980</accession>
<dbReference type="AlphaFoldDB" id="A0A8H4R980"/>